<name>F6GU13_VITVI</name>
<sequence>MEEFAWYGQERLPDPTLKPSSMKNFLQRSYF</sequence>
<dbReference type="PaxDb" id="29760-VIT_06s0004g02760.t01"/>
<dbReference type="EMBL" id="FN594951">
    <property type="protein sequence ID" value="CCB43677.1"/>
    <property type="molecule type" value="Genomic_DNA"/>
</dbReference>
<dbReference type="HOGENOM" id="CLU_3400227_0_0_1"/>
<evidence type="ECO:0000313" key="2">
    <source>
        <dbReference type="Proteomes" id="UP000009183"/>
    </source>
</evidence>
<evidence type="ECO:0000313" key="1">
    <source>
        <dbReference type="EMBL" id="CCB43677.1"/>
    </source>
</evidence>
<dbReference type="InParanoid" id="F6GU13"/>
<reference evidence="2" key="1">
    <citation type="journal article" date="2007" name="Nature">
        <title>The grapevine genome sequence suggests ancestral hexaploidization in major angiosperm phyla.</title>
        <authorList>
            <consortium name="The French-Italian Public Consortium for Grapevine Genome Characterization."/>
            <person name="Jaillon O."/>
            <person name="Aury J.-M."/>
            <person name="Noel B."/>
            <person name="Policriti A."/>
            <person name="Clepet C."/>
            <person name="Casagrande A."/>
            <person name="Choisne N."/>
            <person name="Aubourg S."/>
            <person name="Vitulo N."/>
            <person name="Jubin C."/>
            <person name="Vezzi A."/>
            <person name="Legeai F."/>
            <person name="Hugueney P."/>
            <person name="Dasilva C."/>
            <person name="Horner D."/>
            <person name="Mica E."/>
            <person name="Jublot D."/>
            <person name="Poulain J."/>
            <person name="Bruyere C."/>
            <person name="Billault A."/>
            <person name="Segurens B."/>
            <person name="Gouyvenoux M."/>
            <person name="Ugarte E."/>
            <person name="Cattonaro F."/>
            <person name="Anthouard V."/>
            <person name="Vico V."/>
            <person name="Del Fabbro C."/>
            <person name="Alaux M."/>
            <person name="Di Gaspero G."/>
            <person name="Dumas V."/>
            <person name="Felice N."/>
            <person name="Paillard S."/>
            <person name="Juman I."/>
            <person name="Moroldo M."/>
            <person name="Scalabrin S."/>
            <person name="Canaguier A."/>
            <person name="Le Clainche I."/>
            <person name="Malacrida G."/>
            <person name="Durand E."/>
            <person name="Pesole G."/>
            <person name="Laucou V."/>
            <person name="Chatelet P."/>
            <person name="Merdinoglu D."/>
            <person name="Delledonne M."/>
            <person name="Pezzotti M."/>
            <person name="Lecharny A."/>
            <person name="Scarpelli C."/>
            <person name="Artiguenave F."/>
            <person name="Pe M.E."/>
            <person name="Valle G."/>
            <person name="Morgante M."/>
            <person name="Caboche M."/>
            <person name="Adam-Blondon A.-F."/>
            <person name="Weissenbach J."/>
            <person name="Quetier F."/>
            <person name="Wincker P."/>
        </authorList>
    </citation>
    <scope>NUCLEOTIDE SEQUENCE [LARGE SCALE GENOMIC DNA]</scope>
    <source>
        <strain evidence="2">cv. Pinot noir / PN40024</strain>
    </source>
</reference>
<organism evidence="1 2">
    <name type="scientific">Vitis vinifera</name>
    <name type="common">Grape</name>
    <dbReference type="NCBI Taxonomy" id="29760"/>
    <lineage>
        <taxon>Eukaryota</taxon>
        <taxon>Viridiplantae</taxon>
        <taxon>Streptophyta</taxon>
        <taxon>Embryophyta</taxon>
        <taxon>Tracheophyta</taxon>
        <taxon>Spermatophyta</taxon>
        <taxon>Magnoliopsida</taxon>
        <taxon>eudicotyledons</taxon>
        <taxon>Gunneridae</taxon>
        <taxon>Pentapetalae</taxon>
        <taxon>rosids</taxon>
        <taxon>Vitales</taxon>
        <taxon>Vitaceae</taxon>
        <taxon>Viteae</taxon>
        <taxon>Vitis</taxon>
    </lineage>
</organism>
<proteinExistence type="predicted"/>
<gene>
    <name evidence="1" type="ordered locus">VIT_06s0004g02760</name>
</gene>
<dbReference type="Proteomes" id="UP000009183">
    <property type="component" value="Chromosome 6"/>
</dbReference>
<keyword evidence="2" id="KW-1185">Reference proteome</keyword>
<protein>
    <submittedName>
        <fullName evidence="1">Uncharacterized protein</fullName>
    </submittedName>
</protein>
<dbReference type="AlphaFoldDB" id="F6GU13"/>
<accession>F6GU13</accession>